<gene>
    <name evidence="2" type="ORF">HF872_03545</name>
</gene>
<organism evidence="2 3">
    <name type="scientific">Megasphaera hexanoica</name>
    <dbReference type="NCBI Taxonomy" id="1675036"/>
    <lineage>
        <taxon>Bacteria</taxon>
        <taxon>Bacillati</taxon>
        <taxon>Bacillota</taxon>
        <taxon>Negativicutes</taxon>
        <taxon>Veillonellales</taxon>
        <taxon>Veillonellaceae</taxon>
        <taxon>Megasphaera</taxon>
    </lineage>
</organism>
<reference evidence="2 3" key="1">
    <citation type="submission" date="2020-04" db="EMBL/GenBank/DDBJ databases">
        <authorList>
            <person name="Hitch T.C.A."/>
            <person name="Wylensek D."/>
            <person name="Clavel T."/>
        </authorList>
    </citation>
    <scope>NUCLEOTIDE SEQUENCE [LARGE SCALE GENOMIC DNA]</scope>
    <source>
        <strain evidence="2 3">Oil-RF-744-FAT-WT-6-1</strain>
    </source>
</reference>
<dbReference type="AlphaFoldDB" id="A0A848BN52"/>
<feature type="domain" description="DUF4130" evidence="1">
    <location>
        <begin position="81"/>
        <end position="242"/>
    </location>
</feature>
<dbReference type="InterPro" id="IPR025404">
    <property type="entry name" value="DUF4130"/>
</dbReference>
<proteinExistence type="predicted"/>
<dbReference type="EMBL" id="JABAFG010000004">
    <property type="protein sequence ID" value="NME27701.1"/>
    <property type="molecule type" value="Genomic_DNA"/>
</dbReference>
<evidence type="ECO:0000313" key="3">
    <source>
        <dbReference type="Proteomes" id="UP000591071"/>
    </source>
</evidence>
<dbReference type="Proteomes" id="UP000591071">
    <property type="component" value="Unassembled WGS sequence"/>
</dbReference>
<dbReference type="InterPro" id="IPR023875">
    <property type="entry name" value="DNA_repair_put"/>
</dbReference>
<dbReference type="NCBIfam" id="TIGR03915">
    <property type="entry name" value="SAM_7_link_chp"/>
    <property type="match status" value="1"/>
</dbReference>
<evidence type="ECO:0000313" key="2">
    <source>
        <dbReference type="EMBL" id="NME27701.1"/>
    </source>
</evidence>
<sequence>MNYEYDGTFLGFLSAVFDAWHDGIEKTENIRTQGELSLFDQPRFVPSDPGKARRILEALRKQCGGRASHFLYYAFMAELPGREEALLLYLRLAFHYKKEFLHHLSDEPVWAVRQMARRTGNERHKLLGLLRFRELSDGMLYARLAPSCAVVPLMAPHFVSRFPGERWVIHDIRRHMGVLYENHTLSLIEIPRTLQELSLSRDEQGFNHLWQAYYKTIAIKERRNDTVRRSFMPEKYWPWLIEDAKHS</sequence>
<evidence type="ECO:0000259" key="1">
    <source>
        <dbReference type="Pfam" id="PF13566"/>
    </source>
</evidence>
<comment type="caution">
    <text evidence="2">The sequence shown here is derived from an EMBL/GenBank/DDBJ whole genome shotgun (WGS) entry which is preliminary data.</text>
</comment>
<dbReference type="RefSeq" id="WP_170087272.1">
    <property type="nucleotide sequence ID" value="NZ_JABAFG010000004.1"/>
</dbReference>
<accession>A0A848BN52</accession>
<dbReference type="Pfam" id="PF13566">
    <property type="entry name" value="DUF4130"/>
    <property type="match status" value="1"/>
</dbReference>
<protein>
    <submittedName>
        <fullName evidence="2">DNA metabolism protein</fullName>
    </submittedName>
</protein>
<name>A0A848BN52_9FIRM</name>